<dbReference type="EMBL" id="GEDV01003673">
    <property type="protein sequence ID" value="JAP84884.1"/>
    <property type="molecule type" value="Transcribed_RNA"/>
</dbReference>
<name>A0A131Z0D0_RHIAP</name>
<dbReference type="AlphaFoldDB" id="A0A131Z0D0"/>
<dbReference type="Gene3D" id="2.40.128.20">
    <property type="match status" value="1"/>
</dbReference>
<protein>
    <submittedName>
        <fullName evidence="1">Lipocalin</fullName>
    </submittedName>
</protein>
<accession>A0A131Z0D0</accession>
<sequence length="261" mass="30027">MVEIYSLLSFVIQENFQPAMTCWPHQKGTSLCCLDCGKTHTMKTLCYLLLLANFWVMCFCNKGPGYGVTHDYSLMGKRVRNLLQRTEYIRVADGMYSRRDYPRCVRSHFHDTTMSGFKHALSYIPMTPPGSKGNTERIYRKTLFKVKPEKPPLLVVKAYVDNFQKRILKKKDYTNLDLAVSGRYNILHAENDCFVVATMQQYNVPPKRNITALGISGNSQCLLWRRAAGTVEEHKACISAFTKICRTYKGHETMYKKETCA</sequence>
<evidence type="ECO:0000313" key="1">
    <source>
        <dbReference type="EMBL" id="JAP84884.1"/>
    </source>
</evidence>
<dbReference type="InterPro" id="IPR012674">
    <property type="entry name" value="Calycin"/>
</dbReference>
<organism evidence="1">
    <name type="scientific">Rhipicephalus appendiculatus</name>
    <name type="common">Brown ear tick</name>
    <dbReference type="NCBI Taxonomy" id="34631"/>
    <lineage>
        <taxon>Eukaryota</taxon>
        <taxon>Metazoa</taxon>
        <taxon>Ecdysozoa</taxon>
        <taxon>Arthropoda</taxon>
        <taxon>Chelicerata</taxon>
        <taxon>Arachnida</taxon>
        <taxon>Acari</taxon>
        <taxon>Parasitiformes</taxon>
        <taxon>Ixodida</taxon>
        <taxon>Ixodoidea</taxon>
        <taxon>Ixodidae</taxon>
        <taxon>Rhipicephalinae</taxon>
        <taxon>Rhipicephalus</taxon>
        <taxon>Rhipicephalus</taxon>
    </lineage>
</organism>
<proteinExistence type="predicted"/>
<reference evidence="1" key="1">
    <citation type="journal article" date="2016" name="Ticks Tick Borne Dis.">
        <title>De novo assembly and annotation of the salivary gland transcriptome of Rhipicephalus appendiculatus male and female ticks during blood feeding.</title>
        <authorList>
            <person name="de Castro M.H."/>
            <person name="de Klerk D."/>
            <person name="Pienaar R."/>
            <person name="Latif A.A."/>
            <person name="Rees D.J."/>
            <person name="Mans B.J."/>
        </authorList>
    </citation>
    <scope>NUCLEOTIDE SEQUENCE</scope>
    <source>
        <tissue evidence="1">Salivary glands</tissue>
    </source>
</reference>